<keyword evidence="3" id="KW-0695">RNA-directed DNA polymerase</keyword>
<keyword evidence="3" id="KW-0548">Nucleotidyltransferase</keyword>
<dbReference type="Proteomes" id="UP001151760">
    <property type="component" value="Unassembled WGS sequence"/>
</dbReference>
<keyword evidence="4" id="KW-1185">Reference proteome</keyword>
<dbReference type="Gene3D" id="3.30.420.10">
    <property type="entry name" value="Ribonuclease H-like superfamily/Ribonuclease H"/>
    <property type="match status" value="1"/>
</dbReference>
<sequence>MERFKVESMHVNGAPECMRVSGFMLGITNPDLITRLNDNIPKLVDKMMSMTTTFLRGEVAEANQSIKRAPPMWKHHETPHKPSFDKRPDFKNRQKSKKRHDSASWKSNANRTKTERRTDNVPLRSQRSGQRTGKIGTDSSACLKKATKILPSTPNKAFDINYRPRTSIQGQVLADFIAERPDEDGPPVDVQVEEEIPEPWILFTDGSSCLEGSGAELILTTPKGVEFTYVLRFEFNVSNNEAEYEALVAGVRIAEQMGVKNIEAKVDSRLVANQVNGSYVAKEQSMIQDLEKAKALISGFKKFSIKHVPRSENNKADALSKIAYTSFSHLTKQVLVEVLKEKSIKKREILAVVEEEEDSWMTPLLEYLTNGTLPTEVERANRSLGEGIKARFGKGNKNWMKEVSHMLWAHCTTIKTKVNQAMNEEALHVNLDVLEEEREKAVIREAKMKEKTEKYYNAKVRSTTFKPGDFVYRSNEASHAKEGGKPGPKWEGPYEVVEALGRGAYKIRIKNGDILPRTWNVQDLKKCYL</sequence>
<dbReference type="InterPro" id="IPR002156">
    <property type="entry name" value="RNaseH_domain"/>
</dbReference>
<name>A0ABQ5CQY8_9ASTR</name>
<accession>A0ABQ5CQY8</accession>
<protein>
    <submittedName>
        <fullName evidence="3">Reverse transcriptase domain-containing protein</fullName>
    </submittedName>
</protein>
<dbReference type="EMBL" id="BQNB010014496">
    <property type="protein sequence ID" value="GJT28872.1"/>
    <property type="molecule type" value="Genomic_DNA"/>
</dbReference>
<comment type="caution">
    <text evidence="3">The sequence shown here is derived from an EMBL/GenBank/DDBJ whole genome shotgun (WGS) entry which is preliminary data.</text>
</comment>
<organism evidence="3 4">
    <name type="scientific">Tanacetum coccineum</name>
    <dbReference type="NCBI Taxonomy" id="301880"/>
    <lineage>
        <taxon>Eukaryota</taxon>
        <taxon>Viridiplantae</taxon>
        <taxon>Streptophyta</taxon>
        <taxon>Embryophyta</taxon>
        <taxon>Tracheophyta</taxon>
        <taxon>Spermatophyta</taxon>
        <taxon>Magnoliopsida</taxon>
        <taxon>eudicotyledons</taxon>
        <taxon>Gunneridae</taxon>
        <taxon>Pentapetalae</taxon>
        <taxon>asterids</taxon>
        <taxon>campanulids</taxon>
        <taxon>Asterales</taxon>
        <taxon>Asteraceae</taxon>
        <taxon>Asteroideae</taxon>
        <taxon>Anthemideae</taxon>
        <taxon>Anthemidinae</taxon>
        <taxon>Tanacetum</taxon>
    </lineage>
</organism>
<dbReference type="PROSITE" id="PS50879">
    <property type="entry name" value="RNASE_H_1"/>
    <property type="match status" value="1"/>
</dbReference>
<dbReference type="PANTHER" id="PTHR48475:SF2">
    <property type="entry name" value="RIBONUCLEASE H"/>
    <property type="match status" value="1"/>
</dbReference>
<dbReference type="GO" id="GO:0003964">
    <property type="term" value="F:RNA-directed DNA polymerase activity"/>
    <property type="evidence" value="ECO:0007669"/>
    <property type="project" value="UniProtKB-KW"/>
</dbReference>
<keyword evidence="3" id="KW-0808">Transferase</keyword>
<feature type="compositionally biased region" description="Basic and acidic residues" evidence="1">
    <location>
        <begin position="74"/>
        <end position="92"/>
    </location>
</feature>
<reference evidence="3" key="2">
    <citation type="submission" date="2022-01" db="EMBL/GenBank/DDBJ databases">
        <authorList>
            <person name="Yamashiro T."/>
            <person name="Shiraishi A."/>
            <person name="Satake H."/>
            <person name="Nakayama K."/>
        </authorList>
    </citation>
    <scope>NUCLEOTIDE SEQUENCE</scope>
</reference>
<dbReference type="InterPro" id="IPR036397">
    <property type="entry name" value="RNaseH_sf"/>
</dbReference>
<dbReference type="Pfam" id="PF13456">
    <property type="entry name" value="RVT_3"/>
    <property type="match status" value="1"/>
</dbReference>
<dbReference type="CDD" id="cd09279">
    <property type="entry name" value="RNase_HI_like"/>
    <property type="match status" value="1"/>
</dbReference>
<evidence type="ECO:0000259" key="2">
    <source>
        <dbReference type="PROSITE" id="PS50879"/>
    </source>
</evidence>
<dbReference type="PANTHER" id="PTHR48475">
    <property type="entry name" value="RIBONUCLEASE H"/>
    <property type="match status" value="1"/>
</dbReference>
<evidence type="ECO:0000313" key="4">
    <source>
        <dbReference type="Proteomes" id="UP001151760"/>
    </source>
</evidence>
<proteinExistence type="predicted"/>
<dbReference type="InterPro" id="IPR012337">
    <property type="entry name" value="RNaseH-like_sf"/>
</dbReference>
<dbReference type="SUPFAM" id="SSF53098">
    <property type="entry name" value="Ribonuclease H-like"/>
    <property type="match status" value="1"/>
</dbReference>
<evidence type="ECO:0000256" key="1">
    <source>
        <dbReference type="SAM" id="MobiDB-lite"/>
    </source>
</evidence>
<feature type="domain" description="RNase H type-1" evidence="2">
    <location>
        <begin position="196"/>
        <end position="325"/>
    </location>
</feature>
<evidence type="ECO:0000313" key="3">
    <source>
        <dbReference type="EMBL" id="GJT28872.1"/>
    </source>
</evidence>
<gene>
    <name evidence="3" type="ORF">Tco_0909147</name>
</gene>
<feature type="region of interest" description="Disordered" evidence="1">
    <location>
        <begin position="68"/>
        <end position="138"/>
    </location>
</feature>
<reference evidence="3" key="1">
    <citation type="journal article" date="2022" name="Int. J. Mol. Sci.">
        <title>Draft Genome of Tanacetum Coccineum: Genomic Comparison of Closely Related Tanacetum-Family Plants.</title>
        <authorList>
            <person name="Yamashiro T."/>
            <person name="Shiraishi A."/>
            <person name="Nakayama K."/>
            <person name="Satake H."/>
        </authorList>
    </citation>
    <scope>NUCLEOTIDE SEQUENCE</scope>
</reference>